<evidence type="ECO:0000313" key="3">
    <source>
        <dbReference type="Proteomes" id="UP000536711"/>
    </source>
</evidence>
<feature type="domain" description="Prion-inhibition and propagation HeLo" evidence="1">
    <location>
        <begin position="11"/>
        <end position="125"/>
    </location>
</feature>
<comment type="caution">
    <text evidence="2">The sequence shown here is derived from an EMBL/GenBank/DDBJ whole genome shotgun (WGS) entry which is preliminary data.</text>
</comment>
<keyword evidence="3" id="KW-1185">Reference proteome</keyword>
<accession>A0A8H4JT93</accession>
<evidence type="ECO:0000313" key="2">
    <source>
        <dbReference type="EMBL" id="KAF4436403.1"/>
    </source>
</evidence>
<reference evidence="2 3" key="1">
    <citation type="submission" date="2020-01" db="EMBL/GenBank/DDBJ databases">
        <title>Identification and distribution of gene clusters putatively required for synthesis of sphingolipid metabolism inhibitors in phylogenetically diverse species of the filamentous fungus Fusarium.</title>
        <authorList>
            <person name="Kim H.-S."/>
            <person name="Busman M."/>
            <person name="Brown D.W."/>
            <person name="Divon H."/>
            <person name="Uhlig S."/>
            <person name="Proctor R.H."/>
        </authorList>
    </citation>
    <scope>NUCLEOTIDE SEQUENCE [LARGE SCALE GENOMIC DNA]</scope>
    <source>
        <strain evidence="2 3">NRRL 13308</strain>
    </source>
</reference>
<dbReference type="Gene3D" id="1.20.120.1020">
    <property type="entry name" value="Prion-inhibition and propagation, HeLo domain"/>
    <property type="match status" value="1"/>
</dbReference>
<dbReference type="InterPro" id="IPR038305">
    <property type="entry name" value="HeLo_sf"/>
</dbReference>
<feature type="non-terminal residue" evidence="2">
    <location>
        <position position="149"/>
    </location>
</feature>
<evidence type="ECO:0000259" key="1">
    <source>
        <dbReference type="Pfam" id="PF14479"/>
    </source>
</evidence>
<protein>
    <recommendedName>
        <fullName evidence="1">Prion-inhibition and propagation HeLo domain-containing protein</fullName>
    </recommendedName>
</protein>
<name>A0A8H4JT93_9HYPO</name>
<sequence length="149" mass="16944">MSGLEIPAFIIGLGGLITVFEKGFKVWRVIRRADDFGDDVADWMCKLEMEFFRFQTWWTAMEHLAITKKSPHSILNVPLQSSPLQATLDKQFGNPIIDAANSVLKLLEKIEKILQRNGFLVVMKAEPVSTDHAADLGEEMTKARQRLER</sequence>
<dbReference type="EMBL" id="JAADJF010000149">
    <property type="protein sequence ID" value="KAF4436403.1"/>
    <property type="molecule type" value="Genomic_DNA"/>
</dbReference>
<proteinExistence type="predicted"/>
<gene>
    <name evidence="2" type="ORF">FACUT_6463</name>
</gene>
<dbReference type="InterPro" id="IPR029498">
    <property type="entry name" value="HeLo_dom"/>
</dbReference>
<dbReference type="OrthoDB" id="1911848at2759"/>
<dbReference type="Pfam" id="PF14479">
    <property type="entry name" value="HeLo"/>
    <property type="match status" value="1"/>
</dbReference>
<dbReference type="Proteomes" id="UP000536711">
    <property type="component" value="Unassembled WGS sequence"/>
</dbReference>
<organism evidence="2 3">
    <name type="scientific">Fusarium acutatum</name>
    <dbReference type="NCBI Taxonomy" id="78861"/>
    <lineage>
        <taxon>Eukaryota</taxon>
        <taxon>Fungi</taxon>
        <taxon>Dikarya</taxon>
        <taxon>Ascomycota</taxon>
        <taxon>Pezizomycotina</taxon>
        <taxon>Sordariomycetes</taxon>
        <taxon>Hypocreomycetidae</taxon>
        <taxon>Hypocreales</taxon>
        <taxon>Nectriaceae</taxon>
        <taxon>Fusarium</taxon>
        <taxon>Fusarium fujikuroi species complex</taxon>
    </lineage>
</organism>
<dbReference type="AlphaFoldDB" id="A0A8H4JT93"/>